<dbReference type="GO" id="GO:0005886">
    <property type="term" value="C:plasma membrane"/>
    <property type="evidence" value="ECO:0007669"/>
    <property type="project" value="UniProtKB-SubCell"/>
</dbReference>
<name>A0A2U8P9M7_9BRAD</name>
<protein>
    <submittedName>
        <fullName evidence="9">MATE family efflux transporter</fullName>
    </submittedName>
</protein>
<keyword evidence="2" id="KW-0813">Transport</keyword>
<feature type="transmembrane region" description="Helical" evidence="8">
    <location>
        <begin position="393"/>
        <end position="411"/>
    </location>
</feature>
<dbReference type="Pfam" id="PF01554">
    <property type="entry name" value="MatE"/>
    <property type="match status" value="2"/>
</dbReference>
<dbReference type="NCBIfam" id="TIGR00797">
    <property type="entry name" value="matE"/>
    <property type="match status" value="1"/>
</dbReference>
<feature type="transmembrane region" description="Helical" evidence="8">
    <location>
        <begin position="97"/>
        <end position="119"/>
    </location>
</feature>
<feature type="transmembrane region" description="Helical" evidence="8">
    <location>
        <begin position="171"/>
        <end position="191"/>
    </location>
</feature>
<dbReference type="InterPro" id="IPR048279">
    <property type="entry name" value="MdtK-like"/>
</dbReference>
<feature type="transmembrane region" description="Helical" evidence="8">
    <location>
        <begin position="322"/>
        <end position="340"/>
    </location>
</feature>
<feature type="transmembrane region" description="Helical" evidence="8">
    <location>
        <begin position="64"/>
        <end position="85"/>
    </location>
</feature>
<evidence type="ECO:0000256" key="2">
    <source>
        <dbReference type="ARBA" id="ARBA00022448"/>
    </source>
</evidence>
<feature type="transmembrane region" description="Helical" evidence="8">
    <location>
        <begin position="20"/>
        <end position="44"/>
    </location>
</feature>
<feature type="transmembrane region" description="Helical" evidence="8">
    <location>
        <begin position="290"/>
        <end position="310"/>
    </location>
</feature>
<keyword evidence="5 8" id="KW-1133">Transmembrane helix</keyword>
<feature type="transmembrane region" description="Helical" evidence="8">
    <location>
        <begin position="139"/>
        <end position="159"/>
    </location>
</feature>
<evidence type="ECO:0000256" key="3">
    <source>
        <dbReference type="ARBA" id="ARBA00022475"/>
    </source>
</evidence>
<dbReference type="Proteomes" id="UP000215703">
    <property type="component" value="Chromosome"/>
</dbReference>
<comment type="subcellular location">
    <subcellularLocation>
        <location evidence="1">Cell inner membrane</location>
        <topology evidence="1">Multi-pass membrane protein</topology>
    </subcellularLocation>
</comment>
<gene>
    <name evidence="9" type="ORF">CIT37_21510</name>
</gene>
<keyword evidence="4 8" id="KW-0812">Transmembrane</keyword>
<dbReference type="PANTHER" id="PTHR43549:SF3">
    <property type="entry name" value="MULTIDRUG RESISTANCE PROTEIN YPNP-RELATED"/>
    <property type="match status" value="1"/>
</dbReference>
<organism evidence="9 10">
    <name type="scientific">Bradyrhizobium ottawaense</name>
    <dbReference type="NCBI Taxonomy" id="931866"/>
    <lineage>
        <taxon>Bacteria</taxon>
        <taxon>Pseudomonadati</taxon>
        <taxon>Pseudomonadota</taxon>
        <taxon>Alphaproteobacteria</taxon>
        <taxon>Hyphomicrobiales</taxon>
        <taxon>Nitrobacteraceae</taxon>
        <taxon>Bradyrhizobium</taxon>
    </lineage>
</organism>
<evidence type="ECO:0000313" key="10">
    <source>
        <dbReference type="Proteomes" id="UP000215703"/>
    </source>
</evidence>
<dbReference type="EMBL" id="CP029425">
    <property type="protein sequence ID" value="AWL94451.1"/>
    <property type="molecule type" value="Genomic_DNA"/>
</dbReference>
<feature type="region of interest" description="Disordered" evidence="7">
    <location>
        <begin position="451"/>
        <end position="475"/>
    </location>
</feature>
<dbReference type="InterPro" id="IPR002528">
    <property type="entry name" value="MATE_fam"/>
</dbReference>
<keyword evidence="6 8" id="KW-0472">Membrane</keyword>
<keyword evidence="3" id="KW-1003">Cell membrane</keyword>
<evidence type="ECO:0000256" key="6">
    <source>
        <dbReference type="ARBA" id="ARBA00023136"/>
    </source>
</evidence>
<dbReference type="PANTHER" id="PTHR43549">
    <property type="entry name" value="MULTIDRUG RESISTANCE PROTEIN YPNP-RELATED"/>
    <property type="match status" value="1"/>
</dbReference>
<feature type="transmembrane region" description="Helical" evidence="8">
    <location>
        <begin position="360"/>
        <end position="381"/>
    </location>
</feature>
<dbReference type="InterPro" id="IPR052031">
    <property type="entry name" value="Membrane_Transporter-Flippase"/>
</dbReference>
<dbReference type="PIRSF" id="PIRSF006603">
    <property type="entry name" value="DinF"/>
    <property type="match status" value="1"/>
</dbReference>
<accession>A0A2U8P9M7</accession>
<feature type="transmembrane region" description="Helical" evidence="8">
    <location>
        <begin position="423"/>
        <end position="442"/>
    </location>
</feature>
<dbReference type="KEGG" id="bot:CIT37_21510"/>
<dbReference type="GO" id="GO:0015297">
    <property type="term" value="F:antiporter activity"/>
    <property type="evidence" value="ECO:0007669"/>
    <property type="project" value="InterPro"/>
</dbReference>
<evidence type="ECO:0000256" key="1">
    <source>
        <dbReference type="ARBA" id="ARBA00004429"/>
    </source>
</evidence>
<proteinExistence type="predicted"/>
<reference evidence="9 10" key="2">
    <citation type="journal article" date="2017" name="Syst. Appl. Microbiol.">
        <title>Soybeans inoculated with root zone soils of Canadian native legumes harbour diverse and novel Bradyrhizobium spp. that possess agricultural potential.</title>
        <authorList>
            <person name="Bromfield E.S.P."/>
            <person name="Cloutier S."/>
            <person name="Tambong J.T."/>
            <person name="Tran Thi T.V."/>
        </authorList>
    </citation>
    <scope>NUCLEOTIDE SEQUENCE [LARGE SCALE GENOMIC DNA]</scope>
    <source>
        <strain evidence="9 10">OO99</strain>
    </source>
</reference>
<evidence type="ECO:0000256" key="8">
    <source>
        <dbReference type="SAM" id="Phobius"/>
    </source>
</evidence>
<sequence length="475" mass="50581">MRQGWNEMKDLTNGSIVRHILAMAPPIMAGMISIMVCQLVDLYFVSGLGDAAVAGVAAAGNAGFLVNGLMQVLGVGAGALIAHAVGRKDRSDANLIFNQAIVLSVLFGLLTLLAGAALSRAYMRSIAADQATIEAGTTYLLWFMPALALQFATQVMGAALRATGIVRPTMLVQAFAVAINIALAPVLITGWGTGHALGVVGAGLASSIAVAIGVLALLAYFRKVERYVAFNPAQWRPQPHHLKRILNVGLPAGGEFAMMFIFMAVVYYVLRDFGAAAQAGFGIGQRVLGLINMPALAVGLAAGPIAGQNVGAANAARVRETFLKAALIVTIVMTGFMTLAQVKPELLLAGFSNDRETMDIAYLFLRIISLNMVAQGLIFTCSSMFQALGNTRPVLLSSATRVFTYSLPAIWLSTRPGFRMEYVWYLSVAATILQAGLSLWLLRREFRKRLTSAPKEKDPEQESAEPIAPLAREPA</sequence>
<feature type="transmembrane region" description="Helical" evidence="8">
    <location>
        <begin position="245"/>
        <end position="270"/>
    </location>
</feature>
<evidence type="ECO:0000256" key="4">
    <source>
        <dbReference type="ARBA" id="ARBA00022692"/>
    </source>
</evidence>
<evidence type="ECO:0000256" key="7">
    <source>
        <dbReference type="SAM" id="MobiDB-lite"/>
    </source>
</evidence>
<feature type="transmembrane region" description="Helical" evidence="8">
    <location>
        <begin position="197"/>
        <end position="221"/>
    </location>
</feature>
<dbReference type="AlphaFoldDB" id="A0A2U8P9M7"/>
<dbReference type="CDD" id="cd13141">
    <property type="entry name" value="MATE_like_13"/>
    <property type="match status" value="1"/>
</dbReference>
<evidence type="ECO:0000256" key="5">
    <source>
        <dbReference type="ARBA" id="ARBA00022989"/>
    </source>
</evidence>
<reference evidence="9 10" key="1">
    <citation type="journal article" date="2014" name="Int. J. Syst. Evol. Microbiol.">
        <title>Bradyrhizobium ottawaense sp. nov., a symbiotic nitrogen fixing bacterium from root nodules of soybeans in Canada.</title>
        <authorList>
            <person name="Yu X."/>
            <person name="Cloutier S."/>
            <person name="Tambong J.T."/>
            <person name="Bromfield E.S."/>
        </authorList>
    </citation>
    <scope>NUCLEOTIDE SEQUENCE [LARGE SCALE GENOMIC DNA]</scope>
    <source>
        <strain evidence="9 10">OO99</strain>
    </source>
</reference>
<evidence type="ECO:0000313" key="9">
    <source>
        <dbReference type="EMBL" id="AWL94451.1"/>
    </source>
</evidence>
<dbReference type="GO" id="GO:0042910">
    <property type="term" value="F:xenobiotic transmembrane transporter activity"/>
    <property type="evidence" value="ECO:0007669"/>
    <property type="project" value="InterPro"/>
</dbReference>